<dbReference type="Proteomes" id="UP000469452">
    <property type="component" value="Unassembled WGS sequence"/>
</dbReference>
<evidence type="ECO:0000313" key="2">
    <source>
        <dbReference type="Proteomes" id="UP000469452"/>
    </source>
</evidence>
<sequence length="301" mass="33830">MVFVRPLPNGTFSFISMDNYVHVDEKWFYLTKVNRRYYVYDDEEVAAVKSKHFITKVMFLAAVARPRFDPHTRRVFDGKIGVWPFVDVVAAKRKSVNRDKGTLVTVPLSVNAEVYYDTVVTKVIPAIKSKFPSSTTSSGKVIIQQDNASPHKCVTTRKLDDRGISGIEIANQPSNSPDFNVLDLGFFNSIQSLQHQKSTRSIEELVDAVQAAFYEMPVATLSKTLITLQKVMEMSIAIHGSNDYKLPHMNKDAKIADLASYNVKCDGTIYESALMHLNCRLEQEAHLEAIVNSQDEDTSGI</sequence>
<dbReference type="PANTHER" id="PTHR47169:SF2">
    <property type="entry name" value="OS01G0541250 PROTEIN"/>
    <property type="match status" value="1"/>
</dbReference>
<organism evidence="1 2">
    <name type="scientific">Aphanomyces astaci</name>
    <name type="common">Crayfish plague agent</name>
    <dbReference type="NCBI Taxonomy" id="112090"/>
    <lineage>
        <taxon>Eukaryota</taxon>
        <taxon>Sar</taxon>
        <taxon>Stramenopiles</taxon>
        <taxon>Oomycota</taxon>
        <taxon>Saprolegniomycetes</taxon>
        <taxon>Saprolegniales</taxon>
        <taxon>Verrucalvaceae</taxon>
        <taxon>Aphanomyces</taxon>
    </lineage>
</organism>
<dbReference type="InterPro" id="IPR036397">
    <property type="entry name" value="RNaseH_sf"/>
</dbReference>
<evidence type="ECO:0008006" key="3">
    <source>
        <dbReference type="Google" id="ProtNLM"/>
    </source>
</evidence>
<name>A0A6A4Z8M2_APHAT</name>
<dbReference type="PANTHER" id="PTHR47169">
    <property type="entry name" value="OS01G0541250 PROTEIN"/>
    <property type="match status" value="1"/>
</dbReference>
<dbReference type="Gene3D" id="3.30.420.10">
    <property type="entry name" value="Ribonuclease H-like superfamily/Ribonuclease H"/>
    <property type="match status" value="1"/>
</dbReference>
<evidence type="ECO:0000313" key="1">
    <source>
        <dbReference type="EMBL" id="KAF0709336.1"/>
    </source>
</evidence>
<dbReference type="AlphaFoldDB" id="A0A6A4Z8M2"/>
<dbReference type="VEuPathDB" id="FungiDB:H257_14356"/>
<protein>
    <recommendedName>
        <fullName evidence="3">Tc1-like transposase DDE domain-containing protein</fullName>
    </recommendedName>
</protein>
<reference evidence="1 2" key="1">
    <citation type="submission" date="2019-06" db="EMBL/GenBank/DDBJ databases">
        <title>Genomics analysis of Aphanomyces spp. identifies a new class of oomycete effector associated with host adaptation.</title>
        <authorList>
            <person name="Gaulin E."/>
        </authorList>
    </citation>
    <scope>NUCLEOTIDE SEQUENCE [LARGE SCALE GENOMIC DNA]</scope>
    <source>
        <strain evidence="1 2">E</strain>
    </source>
</reference>
<dbReference type="GO" id="GO:0003676">
    <property type="term" value="F:nucleic acid binding"/>
    <property type="evidence" value="ECO:0007669"/>
    <property type="project" value="InterPro"/>
</dbReference>
<gene>
    <name evidence="1" type="ORF">AaE_012907</name>
</gene>
<proteinExistence type="predicted"/>
<dbReference type="EMBL" id="VJMI01018804">
    <property type="protein sequence ID" value="KAF0709336.1"/>
    <property type="molecule type" value="Genomic_DNA"/>
</dbReference>
<accession>A0A6A4Z8M2</accession>
<comment type="caution">
    <text evidence="1">The sequence shown here is derived from an EMBL/GenBank/DDBJ whole genome shotgun (WGS) entry which is preliminary data.</text>
</comment>